<comment type="cofactor">
    <cofactor evidence="5">
        <name>a divalent metal cation</name>
        <dbReference type="ChEBI" id="CHEBI:60240"/>
    </cofactor>
</comment>
<reference evidence="7" key="1">
    <citation type="journal article" date="2019" name="Int. J. Syst. Evol. Microbiol.">
        <title>The Global Catalogue of Microorganisms (GCM) 10K type strain sequencing project: providing services to taxonomists for standard genome sequencing and annotation.</title>
        <authorList>
            <consortium name="The Broad Institute Genomics Platform"/>
            <consortium name="The Broad Institute Genome Sequencing Center for Infectious Disease"/>
            <person name="Wu L."/>
            <person name="Ma J."/>
        </authorList>
    </citation>
    <scope>NUCLEOTIDE SEQUENCE [LARGE SCALE GENOMIC DNA]</scope>
    <source>
        <strain evidence="7">JCM 17728</strain>
    </source>
</reference>
<dbReference type="EC" id="3.6.1.-" evidence="5"/>
<comment type="caution">
    <text evidence="5">Lacks conserved residue(s) required for the propagation of feature annotation.</text>
</comment>
<evidence type="ECO:0000313" key="6">
    <source>
        <dbReference type="EMBL" id="GAA4355021.1"/>
    </source>
</evidence>
<keyword evidence="7" id="KW-1185">Reference proteome</keyword>
<keyword evidence="3 5" id="KW-0378">Hydrolase</keyword>
<dbReference type="CDD" id="cd00555">
    <property type="entry name" value="Maf"/>
    <property type="match status" value="1"/>
</dbReference>
<evidence type="ECO:0000313" key="7">
    <source>
        <dbReference type="Proteomes" id="UP001501011"/>
    </source>
</evidence>
<comment type="catalytic activity">
    <reaction evidence="5">
        <text>N(7)-methyl-GTP + H2O = N(7)-methyl-GMP + diphosphate + H(+)</text>
        <dbReference type="Rhea" id="RHEA:58744"/>
        <dbReference type="ChEBI" id="CHEBI:15377"/>
        <dbReference type="ChEBI" id="CHEBI:15378"/>
        <dbReference type="ChEBI" id="CHEBI:33019"/>
        <dbReference type="ChEBI" id="CHEBI:58285"/>
        <dbReference type="ChEBI" id="CHEBI:87133"/>
    </reaction>
</comment>
<keyword evidence="4 5" id="KW-0546">Nucleotide metabolism</keyword>
<dbReference type="InterPro" id="IPR003697">
    <property type="entry name" value="Maf-like"/>
</dbReference>
<comment type="caution">
    <text evidence="6">The sequence shown here is derived from an EMBL/GenBank/DDBJ whole genome shotgun (WGS) entry which is preliminary data.</text>
</comment>
<dbReference type="Pfam" id="PF02545">
    <property type="entry name" value="Maf"/>
    <property type="match status" value="1"/>
</dbReference>
<evidence type="ECO:0000256" key="2">
    <source>
        <dbReference type="ARBA" id="ARBA00022490"/>
    </source>
</evidence>
<dbReference type="EMBL" id="BAABFV010000001">
    <property type="protein sequence ID" value="GAA4355021.1"/>
    <property type="molecule type" value="Genomic_DNA"/>
</dbReference>
<protein>
    <recommendedName>
        <fullName evidence="5">7-methyl-GTP pyrophosphatase</fullName>
        <shortName evidence="5">m(7)GTP pyrophosphatase</shortName>
        <ecNumber evidence="5">3.6.1.-</ecNumber>
    </recommendedName>
</protein>
<dbReference type="NCBIfam" id="TIGR00172">
    <property type="entry name" value="maf"/>
    <property type="match status" value="1"/>
</dbReference>
<dbReference type="PANTHER" id="PTHR43213:SF10">
    <property type="entry name" value="7-METHYL-GTP PYROPHOSPHATASE"/>
    <property type="match status" value="1"/>
</dbReference>
<keyword evidence="2 5" id="KW-0963">Cytoplasm</keyword>
<gene>
    <name evidence="6" type="ORF">GCM10023151_01670</name>
</gene>
<sequence>MTTRKNIVLASSSPYRKELLSRILDDFICQSPDIDETPFPDEEPIEHVARLAEQKAMAVSLNHPESIIIGSDQICVLEGQILGKPHTEDKAIEQLQACSGKTVNFYTSLCVLESGQEANSIDVVVTEVSFRELQKDEIERYIQREQPLDCAGSFKCEGLGIALFESLSSKDPTALIGLPLITLAESLRKLGVEVI</sequence>
<dbReference type="Proteomes" id="UP001501011">
    <property type="component" value="Unassembled WGS sequence"/>
</dbReference>
<dbReference type="SUPFAM" id="SSF52972">
    <property type="entry name" value="ITPase-like"/>
    <property type="match status" value="1"/>
</dbReference>
<dbReference type="Gene3D" id="3.90.950.10">
    <property type="match status" value="1"/>
</dbReference>
<organism evidence="6 7">
    <name type="scientific">Kangiella marina</name>
    <dbReference type="NCBI Taxonomy" id="1079178"/>
    <lineage>
        <taxon>Bacteria</taxon>
        <taxon>Pseudomonadati</taxon>
        <taxon>Pseudomonadota</taxon>
        <taxon>Gammaproteobacteria</taxon>
        <taxon>Kangiellales</taxon>
        <taxon>Kangiellaceae</taxon>
        <taxon>Kangiella</taxon>
    </lineage>
</organism>
<evidence type="ECO:0000256" key="5">
    <source>
        <dbReference type="HAMAP-Rule" id="MF_00528"/>
    </source>
</evidence>
<accession>A0ABP8IBF6</accession>
<comment type="function">
    <text evidence="5">Nucleoside triphosphate pyrophosphatase that hydrolyzes 7-methyl-GTP (m(7)GTP). May have a dual role in cell division arrest and in preventing the incorporation of modified nucleotides into cellular nucleic acids.</text>
</comment>
<dbReference type="InterPro" id="IPR029001">
    <property type="entry name" value="ITPase-like_fam"/>
</dbReference>
<name>A0ABP8IBF6_9GAMM</name>
<evidence type="ECO:0000256" key="4">
    <source>
        <dbReference type="ARBA" id="ARBA00023080"/>
    </source>
</evidence>
<dbReference type="HAMAP" id="MF_00528">
    <property type="entry name" value="Maf"/>
    <property type="match status" value="1"/>
</dbReference>
<evidence type="ECO:0000256" key="3">
    <source>
        <dbReference type="ARBA" id="ARBA00022801"/>
    </source>
</evidence>
<comment type="subcellular location">
    <subcellularLocation>
        <location evidence="1 5">Cytoplasm</location>
    </subcellularLocation>
</comment>
<comment type="similarity">
    <text evidence="5">Belongs to the Maf family. YceF subfamily.</text>
</comment>
<dbReference type="PIRSF" id="PIRSF006305">
    <property type="entry name" value="Maf"/>
    <property type="match status" value="1"/>
</dbReference>
<evidence type="ECO:0000256" key="1">
    <source>
        <dbReference type="ARBA" id="ARBA00004496"/>
    </source>
</evidence>
<feature type="active site" description="Proton acceptor" evidence="5">
    <location>
        <position position="72"/>
    </location>
</feature>
<proteinExistence type="inferred from homology"/>
<feature type="site" description="Important for substrate specificity" evidence="5">
    <location>
        <position position="15"/>
    </location>
</feature>
<feature type="site" description="Important for substrate specificity" evidence="5">
    <location>
        <position position="157"/>
    </location>
</feature>
<feature type="site" description="Important for substrate specificity" evidence="5">
    <location>
        <position position="73"/>
    </location>
</feature>
<dbReference type="PANTHER" id="PTHR43213">
    <property type="entry name" value="BIFUNCTIONAL DTTP/UTP PYROPHOSPHATASE/METHYLTRANSFERASE PROTEIN-RELATED"/>
    <property type="match status" value="1"/>
</dbReference>
<dbReference type="RefSeq" id="WP_345291309.1">
    <property type="nucleotide sequence ID" value="NZ_BAABFV010000001.1"/>
</dbReference>